<protein>
    <submittedName>
        <fullName evidence="2">Uncharacterized protein</fullName>
    </submittedName>
</protein>
<proteinExistence type="predicted"/>
<reference evidence="2" key="1">
    <citation type="submission" date="2022-08" db="UniProtKB">
        <authorList>
            <consortium name="EnsemblMetazoa"/>
        </authorList>
    </citation>
    <scope>IDENTIFICATION</scope>
    <source>
        <strain evidence="2">EBRO</strain>
    </source>
</reference>
<evidence type="ECO:0000256" key="1">
    <source>
        <dbReference type="SAM" id="MobiDB-lite"/>
    </source>
</evidence>
<evidence type="ECO:0000313" key="2">
    <source>
        <dbReference type="EnsemblMetazoa" id="AATE003580-PA.1"/>
    </source>
</evidence>
<feature type="region of interest" description="Disordered" evidence="1">
    <location>
        <begin position="558"/>
        <end position="578"/>
    </location>
</feature>
<feature type="region of interest" description="Disordered" evidence="1">
    <location>
        <begin position="225"/>
        <end position="269"/>
    </location>
</feature>
<name>A0A182IQJ4_ANOAO</name>
<dbReference type="EnsemblMetazoa" id="AATE003580-RA">
    <property type="protein sequence ID" value="AATE003580-PA.1"/>
    <property type="gene ID" value="AATE003580"/>
</dbReference>
<feature type="region of interest" description="Disordered" evidence="1">
    <location>
        <begin position="130"/>
        <end position="160"/>
    </location>
</feature>
<dbReference type="AlphaFoldDB" id="A0A182IQJ4"/>
<dbReference type="VEuPathDB" id="VectorBase:AATE003580"/>
<accession>A0A182IQJ4</accession>
<sequence length="613" mass="66651">MSTVRNGKLDRAAIEWDAIESGDFLEHDHLRHGVQLCGPSWPMAGPPPFPMDGEPCRTLEPRSLTLHLGALRGFRCVVLRQPLIQPMSSYYTSSGSLPEVDRMELSIFLPATPAGEAVYAEVQHDFRGMPPATPRSCSSSSLPYSNDEAAAPQAEEEDATTAIAQYDSDKEEEGSDEDSVIVSPSHSVEYLSPLSSFTDSPASPVELVCPESIPMPSLLRLFNNYRPSEPEDLTGSSPSTPGGTTWSEDEDEEPYHSRSPFRFGAIGDGRMSRRSPRLIDIAERLSNPGEEQPTASCVETGGGIYEAPMFPNKCEKRNGSILYPGEEQPSTSWNETGVGMYDASWFTNMAEQRTGPSLRLGEEYSGPSRYEAGGRMFEAPLFPTTTGHNVGALSYSEEGRERQAGGGMYDAPWFPNMSEQHSGPPLYSGEEIPDSSRFKTGGGLFEAPLFPTITGHNAGALSNSGEEHCFPSSRQAKGAMLEAPRLSNMAEQRTRPSLYSGEEYPGPSRFEAGSEMFAAPLRPTITGHRDGAFSKSGEEHRSPYCRQAKGAMFEAPRPTNMAEQRTGPSVYSGEEYPGPSRFEAGGPCLPTASLPVSLSRSRCVYGLRTAKLE</sequence>
<organism evidence="2">
    <name type="scientific">Anopheles atroparvus</name>
    <name type="common">European mosquito</name>
    <dbReference type="NCBI Taxonomy" id="41427"/>
    <lineage>
        <taxon>Eukaryota</taxon>
        <taxon>Metazoa</taxon>
        <taxon>Ecdysozoa</taxon>
        <taxon>Arthropoda</taxon>
        <taxon>Hexapoda</taxon>
        <taxon>Insecta</taxon>
        <taxon>Pterygota</taxon>
        <taxon>Neoptera</taxon>
        <taxon>Endopterygota</taxon>
        <taxon>Diptera</taxon>
        <taxon>Nematocera</taxon>
        <taxon>Culicoidea</taxon>
        <taxon>Culicidae</taxon>
        <taxon>Anophelinae</taxon>
        <taxon>Anopheles</taxon>
    </lineage>
</organism>
<feature type="compositionally biased region" description="Low complexity" evidence="1">
    <location>
        <begin position="234"/>
        <end position="245"/>
    </location>
</feature>
<feature type="compositionally biased region" description="Low complexity" evidence="1">
    <location>
        <begin position="134"/>
        <end position="153"/>
    </location>
</feature>